<evidence type="ECO:0000256" key="3">
    <source>
        <dbReference type="ARBA" id="ARBA00023239"/>
    </source>
</evidence>
<dbReference type="GO" id="GO:0005634">
    <property type="term" value="C:nucleus"/>
    <property type="evidence" value="ECO:0007669"/>
    <property type="project" value="UniProtKB-SubCell"/>
</dbReference>
<dbReference type="PANTHER" id="PTHR13522:SF3">
    <property type="entry name" value="U6 SNRNA PHOSPHODIESTERASE 1"/>
    <property type="match status" value="1"/>
</dbReference>
<reference evidence="7" key="2">
    <citation type="submission" date="2018-07" db="EMBL/GenBank/DDBJ databases">
        <authorList>
            <person name="Mckenzie S.K."/>
            <person name="Kronauer D.J.C."/>
        </authorList>
    </citation>
    <scope>NUCLEOTIDE SEQUENCE</scope>
    <source>
        <strain evidence="7">Clonal line C1</strain>
    </source>
</reference>
<name>A0A3L8D970_OOCBI</name>
<feature type="active site" description="Proton donor/acceptor" evidence="6">
    <location>
        <position position="115"/>
    </location>
</feature>
<comment type="similarity">
    <text evidence="6">Belongs to the 2H phosphoesterase superfamily. USB1 family.</text>
</comment>
<dbReference type="GO" id="GO:0016829">
    <property type="term" value="F:lyase activity"/>
    <property type="evidence" value="ECO:0007669"/>
    <property type="project" value="UniProtKB-KW"/>
</dbReference>
<gene>
    <name evidence="7" type="ORF">DMN91_010924</name>
</gene>
<keyword evidence="1 6" id="KW-0540">Nuclease</keyword>
<dbReference type="OrthoDB" id="49151at2759"/>
<evidence type="ECO:0000256" key="1">
    <source>
        <dbReference type="ARBA" id="ARBA00022722"/>
    </source>
</evidence>
<evidence type="ECO:0000313" key="7">
    <source>
        <dbReference type="EMBL" id="RLU16856.1"/>
    </source>
</evidence>
<evidence type="ECO:0000256" key="4">
    <source>
        <dbReference type="ARBA" id="ARBA00023242"/>
    </source>
</evidence>
<dbReference type="HAMAP" id="MF_03040">
    <property type="entry name" value="USB1"/>
    <property type="match status" value="1"/>
</dbReference>
<feature type="active site" description="Proton donor/acceptor" evidence="6">
    <location>
        <position position="204"/>
    </location>
</feature>
<protein>
    <recommendedName>
        <fullName evidence="6">U6 snRNA phosphodiesterase</fullName>
        <ecNumber evidence="6">3.1.4.-</ecNumber>
    </recommendedName>
</protein>
<dbReference type="Gene3D" id="3.90.1140.10">
    <property type="entry name" value="Cyclic phosphodiesterase"/>
    <property type="match status" value="1"/>
</dbReference>
<sequence>MAGLQLIKTYSSDSDEDRCDEKKQDDNVDTRTTRRVNNRLAVPETILSWKGVTYSEELVDDPFLHDGRTRSFKHERGNWATFIYVNYTASERFYAWIKSTLNKLPVQGHLVSDLHVSLSRTLVLKYHWIPSFIERLRDVCCVCNQFVLRLTDVRVYRNEERTRTFLGIRCQNDDEMQRHLIAAITCVLDEYRLLPFAEDDSSYHVSFFWCLGDEEAYLKELLPSLTESLSEFFAENPEDTSVCVNEICCKVGNKYRVFRLK</sequence>
<comment type="caution">
    <text evidence="7">The sequence shown here is derived from an EMBL/GenBank/DDBJ whole genome shotgun (WGS) entry which is preliminary data.</text>
</comment>
<dbReference type="EMBL" id="QOIP01000011">
    <property type="protein sequence ID" value="RLU16856.1"/>
    <property type="molecule type" value="Genomic_DNA"/>
</dbReference>
<comment type="function">
    <text evidence="6">Phosphodiesterase responsible for the U6 snRNA 3' end processing. Acts as an exoribonuclease (RNase) responsible for trimming the poly(U) tract of the last nucleotides in the pre-U6 snRNA molecule, leading to the formation of mature U6 snRNA.</text>
</comment>
<evidence type="ECO:0000256" key="6">
    <source>
        <dbReference type="HAMAP-Rule" id="MF_03040"/>
    </source>
</evidence>
<dbReference type="AlphaFoldDB" id="A0A3L8D970"/>
<comment type="catalytic activity">
    <reaction evidence="5">
        <text>a 3'-end uridylyl-uridine-RNA = a 3'-end 2',3'-cyclophospho-uridine-RNA + uridine</text>
        <dbReference type="Rhea" id="RHEA:46052"/>
        <dbReference type="Rhea" id="RHEA-COMP:17384"/>
        <dbReference type="Rhea" id="RHEA-COMP:17385"/>
        <dbReference type="ChEBI" id="CHEBI:16704"/>
        <dbReference type="ChEBI" id="CHEBI:85643"/>
        <dbReference type="ChEBI" id="CHEBI:85644"/>
    </reaction>
    <physiologicalReaction direction="left-to-right" evidence="5">
        <dbReference type="Rhea" id="RHEA:46053"/>
    </physiologicalReaction>
</comment>
<keyword evidence="4 6" id="KW-0539">Nucleus</keyword>
<organism evidence="7">
    <name type="scientific">Ooceraea biroi</name>
    <name type="common">Clonal raider ant</name>
    <name type="synonym">Cerapachys biroi</name>
    <dbReference type="NCBI Taxonomy" id="2015173"/>
    <lineage>
        <taxon>Eukaryota</taxon>
        <taxon>Metazoa</taxon>
        <taxon>Ecdysozoa</taxon>
        <taxon>Arthropoda</taxon>
        <taxon>Hexapoda</taxon>
        <taxon>Insecta</taxon>
        <taxon>Pterygota</taxon>
        <taxon>Neoptera</taxon>
        <taxon>Endopterygota</taxon>
        <taxon>Hymenoptera</taxon>
        <taxon>Apocrita</taxon>
        <taxon>Aculeata</taxon>
        <taxon>Formicoidea</taxon>
        <taxon>Formicidae</taxon>
        <taxon>Dorylinae</taxon>
        <taxon>Ooceraea</taxon>
    </lineage>
</organism>
<keyword evidence="3" id="KW-0456">Lyase</keyword>
<comment type="subcellular location">
    <subcellularLocation>
        <location evidence="6">Nucleus</location>
    </subcellularLocation>
</comment>
<keyword evidence="2 6" id="KW-0378">Hydrolase</keyword>
<proteinExistence type="inferred from homology"/>
<evidence type="ECO:0000256" key="2">
    <source>
        <dbReference type="ARBA" id="ARBA00022801"/>
    </source>
</evidence>
<dbReference type="Pfam" id="PF09749">
    <property type="entry name" value="HVSL"/>
    <property type="match status" value="1"/>
</dbReference>
<dbReference type="PANTHER" id="PTHR13522">
    <property type="entry name" value="U6 SNRNA PHOSPHODIESTERASE 1"/>
    <property type="match status" value="1"/>
</dbReference>
<dbReference type="GO" id="GO:0034477">
    <property type="term" value="P:U6 snRNA 3'-end processing"/>
    <property type="evidence" value="ECO:0007669"/>
    <property type="project" value="UniProtKB-UniRule"/>
</dbReference>
<dbReference type="Proteomes" id="UP000279307">
    <property type="component" value="Chromosome 11"/>
</dbReference>
<dbReference type="InterPro" id="IPR027521">
    <property type="entry name" value="Usb1"/>
</dbReference>
<dbReference type="EC" id="3.1.4.-" evidence="6"/>
<accession>A0A3L8D970</accession>
<evidence type="ECO:0000256" key="5">
    <source>
        <dbReference type="ARBA" id="ARBA00029300"/>
    </source>
</evidence>
<dbReference type="GO" id="GO:1990838">
    <property type="term" value="F:poly(U)-specific exoribonuclease activity, producing 3' uridine cyclic phosphate ends"/>
    <property type="evidence" value="ECO:0007669"/>
    <property type="project" value="UniProtKB-UniRule"/>
</dbReference>
<reference evidence="7" key="1">
    <citation type="journal article" date="2018" name="Genome Res.">
        <title>The genomic architecture and molecular evolution of ant odorant receptors.</title>
        <authorList>
            <person name="McKenzie S.K."/>
            <person name="Kronauer D.J.C."/>
        </authorList>
    </citation>
    <scope>NUCLEOTIDE SEQUENCE [LARGE SCALE GENOMIC DNA]</scope>
    <source>
        <strain evidence="7">Clonal line C1</strain>
    </source>
</reference>